<name>A0A553PI48_TIGCA</name>
<evidence type="ECO:0000256" key="4">
    <source>
        <dbReference type="ARBA" id="ARBA00023015"/>
    </source>
</evidence>
<keyword evidence="1" id="KW-0479">Metal-binding</keyword>
<dbReference type="GO" id="GO:0000978">
    <property type="term" value="F:RNA polymerase II cis-regulatory region sequence-specific DNA binding"/>
    <property type="evidence" value="ECO:0007669"/>
    <property type="project" value="TreeGrafter"/>
</dbReference>
<evidence type="ECO:0000256" key="3">
    <source>
        <dbReference type="ARBA" id="ARBA00022833"/>
    </source>
</evidence>
<protein>
    <recommendedName>
        <fullName evidence="8">NR LBD domain-containing protein</fullName>
    </recommendedName>
</protein>
<accession>A0A553PI48</accession>
<dbReference type="InterPro" id="IPR050234">
    <property type="entry name" value="Nuclear_hormone_rcpt_NR1"/>
</dbReference>
<dbReference type="GO" id="GO:0004879">
    <property type="term" value="F:nuclear receptor activity"/>
    <property type="evidence" value="ECO:0007669"/>
    <property type="project" value="TreeGrafter"/>
</dbReference>
<dbReference type="GO" id="GO:0045944">
    <property type="term" value="P:positive regulation of transcription by RNA polymerase II"/>
    <property type="evidence" value="ECO:0007669"/>
    <property type="project" value="TreeGrafter"/>
</dbReference>
<dbReference type="GO" id="GO:0008270">
    <property type="term" value="F:zinc ion binding"/>
    <property type="evidence" value="ECO:0007669"/>
    <property type="project" value="UniProtKB-KW"/>
</dbReference>
<dbReference type="Proteomes" id="UP000318571">
    <property type="component" value="Chromosome 5"/>
</dbReference>
<dbReference type="InterPro" id="IPR000536">
    <property type="entry name" value="Nucl_hrmn_rcpt_lig-bd"/>
</dbReference>
<evidence type="ECO:0000259" key="8">
    <source>
        <dbReference type="PROSITE" id="PS51843"/>
    </source>
</evidence>
<dbReference type="PANTHER" id="PTHR24082">
    <property type="entry name" value="NUCLEAR HORMONE RECEPTOR"/>
    <property type="match status" value="1"/>
</dbReference>
<evidence type="ECO:0000256" key="5">
    <source>
        <dbReference type="ARBA" id="ARBA00023125"/>
    </source>
</evidence>
<keyword evidence="2" id="KW-0863">Zinc-finger</keyword>
<evidence type="ECO:0000313" key="9">
    <source>
        <dbReference type="EMBL" id="TRY77337.1"/>
    </source>
</evidence>
<organism evidence="9 10">
    <name type="scientific">Tigriopus californicus</name>
    <name type="common">Marine copepod</name>
    <dbReference type="NCBI Taxonomy" id="6832"/>
    <lineage>
        <taxon>Eukaryota</taxon>
        <taxon>Metazoa</taxon>
        <taxon>Ecdysozoa</taxon>
        <taxon>Arthropoda</taxon>
        <taxon>Crustacea</taxon>
        <taxon>Multicrustacea</taxon>
        <taxon>Hexanauplia</taxon>
        <taxon>Copepoda</taxon>
        <taxon>Harpacticoida</taxon>
        <taxon>Harpacticidae</taxon>
        <taxon>Tigriopus</taxon>
    </lineage>
</organism>
<keyword evidence="6" id="KW-0804">Transcription</keyword>
<keyword evidence="5" id="KW-0238">DNA-binding</keyword>
<dbReference type="AlphaFoldDB" id="A0A553PI48"/>
<keyword evidence="4" id="KW-0805">Transcription regulation</keyword>
<evidence type="ECO:0000256" key="2">
    <source>
        <dbReference type="ARBA" id="ARBA00022771"/>
    </source>
</evidence>
<evidence type="ECO:0000313" key="10">
    <source>
        <dbReference type="Proteomes" id="UP000318571"/>
    </source>
</evidence>
<dbReference type="EMBL" id="VCGU01000004">
    <property type="protein sequence ID" value="TRY77337.1"/>
    <property type="molecule type" value="Genomic_DNA"/>
</dbReference>
<comment type="caution">
    <text evidence="9">The sequence shown here is derived from an EMBL/GenBank/DDBJ whole genome shotgun (WGS) entry which is preliminary data.</text>
</comment>
<sequence length="286" mass="33197">MAPRLSEAFSGFSEEDEAMVRKLVDLDRNHSFHIGESLCDASLTAIRAYIDSAYSQTPLDFTAICWAYTKSIRKLTRFAQNIDDFNTLDVNDRKTLLLENLDPMFNIRVGHFFSCDATTLLDQLECLAVFDVSNLQSYIGGWIPQVKPLVWNQFFVTPWANSVQHERKFEGLMSDIKSLSLDKPTATILTVVSLLDTDGTTLKFPFQVTDIQKKYIGLLYRYLCHTRNRIWTEEKFPDFLNMLSNLKEMSDIMKNKTIKWSMAWPQIQNFIDLNEEEIDKNFFDPH</sequence>
<proteinExistence type="predicted"/>
<dbReference type="GO" id="GO:0000122">
    <property type="term" value="P:negative regulation of transcription by RNA polymerase II"/>
    <property type="evidence" value="ECO:0007669"/>
    <property type="project" value="TreeGrafter"/>
</dbReference>
<keyword evidence="10" id="KW-1185">Reference proteome</keyword>
<dbReference type="PANTHER" id="PTHR24082:SF482">
    <property type="entry name" value="NUCLEAR RECEPTOR"/>
    <property type="match status" value="1"/>
</dbReference>
<dbReference type="Gene3D" id="1.10.565.10">
    <property type="entry name" value="Retinoid X Receptor"/>
    <property type="match status" value="1"/>
</dbReference>
<feature type="domain" description="NR LBD" evidence="8">
    <location>
        <begin position="30"/>
        <end position="279"/>
    </location>
</feature>
<dbReference type="GO" id="GO:0030154">
    <property type="term" value="P:cell differentiation"/>
    <property type="evidence" value="ECO:0007669"/>
    <property type="project" value="TreeGrafter"/>
</dbReference>
<reference evidence="9 10" key="1">
    <citation type="journal article" date="2018" name="Nat. Ecol. Evol.">
        <title>Genomic signatures of mitonuclear coevolution across populations of Tigriopus californicus.</title>
        <authorList>
            <person name="Barreto F.S."/>
            <person name="Watson E.T."/>
            <person name="Lima T.G."/>
            <person name="Willett C.S."/>
            <person name="Edmands S."/>
            <person name="Li W."/>
            <person name="Burton R.S."/>
        </authorList>
    </citation>
    <scope>NUCLEOTIDE SEQUENCE [LARGE SCALE GENOMIC DNA]</scope>
    <source>
        <strain evidence="9 10">San Diego</strain>
    </source>
</reference>
<keyword evidence="3" id="KW-0862">Zinc</keyword>
<evidence type="ECO:0000256" key="1">
    <source>
        <dbReference type="ARBA" id="ARBA00022723"/>
    </source>
</evidence>
<evidence type="ECO:0000256" key="7">
    <source>
        <dbReference type="ARBA" id="ARBA00023170"/>
    </source>
</evidence>
<dbReference type="InterPro" id="IPR035500">
    <property type="entry name" value="NHR-like_dom_sf"/>
</dbReference>
<keyword evidence="7" id="KW-0675">Receptor</keyword>
<dbReference type="PROSITE" id="PS51843">
    <property type="entry name" value="NR_LBD"/>
    <property type="match status" value="1"/>
</dbReference>
<evidence type="ECO:0000256" key="6">
    <source>
        <dbReference type="ARBA" id="ARBA00023163"/>
    </source>
</evidence>
<dbReference type="SUPFAM" id="SSF48508">
    <property type="entry name" value="Nuclear receptor ligand-binding domain"/>
    <property type="match status" value="1"/>
</dbReference>
<gene>
    <name evidence="9" type="ORF">TCAL_16969</name>
</gene>